<dbReference type="PROSITE" id="PS50164">
    <property type="entry name" value="GIY_YIG"/>
    <property type="match status" value="1"/>
</dbReference>
<dbReference type="InterPro" id="IPR000305">
    <property type="entry name" value="GIY-YIG_endonuc"/>
</dbReference>
<dbReference type="STRING" id="1122206.SAMN02745753_02212"/>
<keyword evidence="3" id="KW-1185">Reference proteome</keyword>
<accession>A0A1M5CQ93</accession>
<dbReference type="EMBL" id="FQVF01000009">
    <property type="protein sequence ID" value="SHF56881.1"/>
    <property type="molecule type" value="Genomic_DNA"/>
</dbReference>
<gene>
    <name evidence="2" type="ORF">SAMN02745753_02212</name>
</gene>
<evidence type="ECO:0000259" key="1">
    <source>
        <dbReference type="PROSITE" id="PS50164"/>
    </source>
</evidence>
<dbReference type="Pfam" id="PF22945">
    <property type="entry name" value="LEM-3_GIY-YIG"/>
    <property type="match status" value="1"/>
</dbReference>
<organism evidence="2 3">
    <name type="scientific">Marinomonas polaris DSM 16579</name>
    <dbReference type="NCBI Taxonomy" id="1122206"/>
    <lineage>
        <taxon>Bacteria</taxon>
        <taxon>Pseudomonadati</taxon>
        <taxon>Pseudomonadota</taxon>
        <taxon>Gammaproteobacteria</taxon>
        <taxon>Oceanospirillales</taxon>
        <taxon>Oceanospirillaceae</taxon>
        <taxon>Marinomonas</taxon>
    </lineage>
</organism>
<dbReference type="CDD" id="cd10440">
    <property type="entry name" value="GIY-YIG_COG3680"/>
    <property type="match status" value="1"/>
</dbReference>
<dbReference type="AlphaFoldDB" id="A0A1M5CQ93"/>
<proteinExistence type="predicted"/>
<protein>
    <recommendedName>
        <fullName evidence="1">GIY-YIG domain-containing protein</fullName>
    </recommendedName>
</protein>
<feature type="domain" description="GIY-YIG" evidence="1">
    <location>
        <begin position="11"/>
        <end position="102"/>
    </location>
</feature>
<dbReference type="Proteomes" id="UP000184517">
    <property type="component" value="Unassembled WGS sequence"/>
</dbReference>
<dbReference type="RefSeq" id="WP_072839757.1">
    <property type="nucleotide sequence ID" value="NZ_FQVF01000009.1"/>
</dbReference>
<dbReference type="OrthoDB" id="67448at2"/>
<evidence type="ECO:0000313" key="2">
    <source>
        <dbReference type="EMBL" id="SHF56881.1"/>
    </source>
</evidence>
<reference evidence="3" key="1">
    <citation type="submission" date="2016-11" db="EMBL/GenBank/DDBJ databases">
        <authorList>
            <person name="Varghese N."/>
            <person name="Submissions S."/>
        </authorList>
    </citation>
    <scope>NUCLEOTIDE SEQUENCE [LARGE SCALE GENOMIC DNA]</scope>
    <source>
        <strain evidence="3">DSM 16579</strain>
    </source>
</reference>
<sequence length="260" mass="30085">MRFDESTFQKLQYYVYALIDPRDKKPFYVGKGKGNRVFDHLECALKNPTTSDKYEKIREIINYGFIVNHVIIKHGLTEKEAFQVESSLIDYSIFFDHKLSNEVLGHNSIDNGLMSSDEVIRKYNAPKLEMIDSNCVLININRTYKRGSGVDGIYQATKESWVINKNRQSTIKYALAEYRGLIVEVFDISEWYPVDTIDENGKLKVRWGFNGVVAPLQIRQKYINTSVEHVKVRGSSNPIRYTLEIRSKTKHSDIENLTSV</sequence>
<evidence type="ECO:0000313" key="3">
    <source>
        <dbReference type="Proteomes" id="UP000184517"/>
    </source>
</evidence>
<name>A0A1M5CQ93_9GAMM</name>